<dbReference type="OrthoDB" id="3242785at2"/>
<feature type="transmembrane region" description="Helical" evidence="1">
    <location>
        <begin position="154"/>
        <end position="173"/>
    </location>
</feature>
<keyword evidence="1" id="KW-0812">Transmembrane</keyword>
<evidence type="ECO:0000313" key="2">
    <source>
        <dbReference type="EMBL" id="PXW85130.1"/>
    </source>
</evidence>
<reference evidence="2 3" key="1">
    <citation type="submission" date="2018-05" db="EMBL/GenBank/DDBJ databases">
        <title>Genomic Encyclopedia of Type Strains, Phase IV (KMG-IV): sequencing the most valuable type-strain genomes for metagenomic binning, comparative biology and taxonomic classification.</title>
        <authorList>
            <person name="Goeker M."/>
        </authorList>
    </citation>
    <scope>NUCLEOTIDE SEQUENCE [LARGE SCALE GENOMIC DNA]</scope>
    <source>
        <strain evidence="2 3">DSM 28556</strain>
    </source>
</reference>
<sequence>MNLINIKTDLSIRGKNGLPFIASATLIWTIMTIIFLMPLPLKQQNIFILMTTGLMFPLSVLMAKVLKAEWKFKKDTPLADLGLYLNLAQFIYFPIVFWALIKSPTEMILFFAIITGAHFFPYGWFYHTNVYYIFAPITAVLVTIIGFFANGKLWLIPLTIVILLLIMILLLYIDYKKKRI</sequence>
<dbReference type="Pfam" id="PF22765">
    <property type="entry name" value="DUF7010"/>
    <property type="match status" value="1"/>
</dbReference>
<accession>A0A2V3VTZ7</accession>
<keyword evidence="3" id="KW-1185">Reference proteome</keyword>
<dbReference type="InterPro" id="IPR053824">
    <property type="entry name" value="DUF7010"/>
</dbReference>
<comment type="caution">
    <text evidence="2">The sequence shown here is derived from an EMBL/GenBank/DDBJ whole genome shotgun (WGS) entry which is preliminary data.</text>
</comment>
<gene>
    <name evidence="2" type="ORF">DFR56_112108</name>
</gene>
<proteinExistence type="predicted"/>
<feature type="transmembrane region" description="Helical" evidence="1">
    <location>
        <begin position="20"/>
        <end position="40"/>
    </location>
</feature>
<name>A0A2V3VTZ7_9BACI</name>
<dbReference type="EMBL" id="QJJQ01000012">
    <property type="protein sequence ID" value="PXW85130.1"/>
    <property type="molecule type" value="Genomic_DNA"/>
</dbReference>
<dbReference type="RefSeq" id="WP_110396389.1">
    <property type="nucleotide sequence ID" value="NZ_JADIJL010000025.1"/>
</dbReference>
<feature type="transmembrane region" description="Helical" evidence="1">
    <location>
        <begin position="107"/>
        <end position="125"/>
    </location>
</feature>
<dbReference type="AlphaFoldDB" id="A0A2V3VTZ7"/>
<evidence type="ECO:0000256" key="1">
    <source>
        <dbReference type="SAM" id="Phobius"/>
    </source>
</evidence>
<feature type="transmembrane region" description="Helical" evidence="1">
    <location>
        <begin position="78"/>
        <end position="101"/>
    </location>
</feature>
<keyword evidence="1" id="KW-0472">Membrane</keyword>
<feature type="transmembrane region" description="Helical" evidence="1">
    <location>
        <begin position="130"/>
        <end position="148"/>
    </location>
</feature>
<feature type="transmembrane region" description="Helical" evidence="1">
    <location>
        <begin position="46"/>
        <end position="66"/>
    </location>
</feature>
<keyword evidence="1" id="KW-1133">Transmembrane helix</keyword>
<evidence type="ECO:0000313" key="3">
    <source>
        <dbReference type="Proteomes" id="UP000247978"/>
    </source>
</evidence>
<dbReference type="Proteomes" id="UP000247978">
    <property type="component" value="Unassembled WGS sequence"/>
</dbReference>
<protein>
    <submittedName>
        <fullName evidence="2">Uncharacterized protein</fullName>
    </submittedName>
</protein>
<organism evidence="2 3">
    <name type="scientific">Pseudogracilibacillus auburnensis</name>
    <dbReference type="NCBI Taxonomy" id="1494959"/>
    <lineage>
        <taxon>Bacteria</taxon>
        <taxon>Bacillati</taxon>
        <taxon>Bacillota</taxon>
        <taxon>Bacilli</taxon>
        <taxon>Bacillales</taxon>
        <taxon>Bacillaceae</taxon>
        <taxon>Pseudogracilibacillus</taxon>
    </lineage>
</organism>